<evidence type="ECO:0000313" key="1">
    <source>
        <dbReference type="Proteomes" id="UP000000437"/>
    </source>
</evidence>
<keyword evidence="1" id="KW-1185">Reference proteome</keyword>
<name>A0AC58GR26_DANRE</name>
<dbReference type="Proteomes" id="UP000000437">
    <property type="component" value="Chromosome 11"/>
</dbReference>
<dbReference type="RefSeq" id="XP_073772185.1">
    <property type="nucleotide sequence ID" value="XM_073916084.1"/>
</dbReference>
<protein>
    <submittedName>
        <fullName evidence="2">Inter-alpha-trypsin inhibitor heavy chain H3b isoform X1</fullName>
    </submittedName>
</protein>
<sequence>MDKAALRLTLFGLLFTCVNLAAEKKKIDIYSFHINCTVTGRYATTVITSRVANVLNKSQEVNFEVQIPKNAFISQFRMTIDGKTYDAIVKEKEEAQQEYSQAVSRGESAGLVSAVGRTLEEFKTSVTVAANSKVTFELTYEELLKRRLGKYELLINAQPMQPVADFKIDVHIHESAGISLLEVKGGLNTKDLANAVTTTRAQQDAWVKFYPTRDQQKDCDDCTKNGLNGNLVIMYDVERVKQSGDFKVANGYFVHYFAPTDVQRIPKNVVFIIDQSSSMQGNKIEQTRMAMLRILSDLAKDDYFGLITFSSHIQAWKPELLKATAENVEEAKTFVKQIRSGGATDINGAVLNAVNMINQYTQEGSASILILLTDGDPTSGVTNPVTIQQNVKTAIGGKYPLYCLGFGFNVRFEFLEKMSLENNGAARRIYEDSDADLQLQGFYEEVAIPLLTNVQLNYQGVAKVTQTTFSQYYNGSEIVVAGYITDNSLESLTTEVIALSKSTKVVYNDSVLTDDLKNDGLEHGNYISRLWAFLTVKQLLAKTMLLKGQEKDNAKTEALDLSLKYKFVTPLTSMVVTKPQGDEVQVAVKPNEEKRHSSGRKQTSKDSTRMHLAASPDNMHYFKTPTRHHHGSRNKIASQRPIQHSFRKIPIFAPDYHDLFDAELGMWYQLPKTTQKPLATSPPWKSIRILKSSGNAQPICYDVPFALNVRLQQNDPTEFYMNGELEAMGGKGFKQIDISYKTNHQLRLSATKIDYSYGSESMTFSWDQELTHHETEHVSLVLRSNEMDITMGNMRIVILLHKEDGSVFLWPAVLQQPKDVSSSGILGEAEVSYEVILGLQTSILKLKDQVVKASWVTMKDYRLPAAPVIGCWLVPFEAVTQKTISDFAITQP</sequence>
<reference evidence="2" key="1">
    <citation type="submission" date="2025-08" db="UniProtKB">
        <authorList>
            <consortium name="RefSeq"/>
        </authorList>
    </citation>
    <scope>IDENTIFICATION</scope>
    <source>
        <strain evidence="2">Tuebingen</strain>
        <tissue evidence="2">Fibroblasts and whole tissue</tissue>
    </source>
</reference>
<organism evidence="1 2">
    <name type="scientific">Danio rerio</name>
    <name type="common">Zebrafish</name>
    <name type="synonym">Brachydanio rerio</name>
    <dbReference type="NCBI Taxonomy" id="7955"/>
    <lineage>
        <taxon>Eukaryota</taxon>
        <taxon>Metazoa</taxon>
        <taxon>Chordata</taxon>
        <taxon>Craniata</taxon>
        <taxon>Vertebrata</taxon>
        <taxon>Euteleostomi</taxon>
        <taxon>Actinopterygii</taxon>
        <taxon>Neopterygii</taxon>
        <taxon>Teleostei</taxon>
        <taxon>Ostariophysi</taxon>
        <taxon>Cypriniformes</taxon>
        <taxon>Danionidae</taxon>
        <taxon>Danioninae</taxon>
        <taxon>Danio</taxon>
    </lineage>
</organism>
<gene>
    <name evidence="2" type="primary">itih3b.1</name>
    <name evidence="2" type="synonym">fb66b03</name>
    <name evidence="2" type="synonym">fd46a07</name>
    <name evidence="2" type="synonym">itih3</name>
    <name evidence="2" type="synonym">itih3b</name>
    <name evidence="2" type="synonym">wu:fb66b03</name>
    <name evidence="2" type="synonym">wu:fd46a07</name>
    <name evidence="2" type="synonym">zgc:113924</name>
    <name evidence="2" type="synonym">zgc:113925</name>
    <name evidence="2" type="synonym">zgc:56244</name>
</gene>
<proteinExistence type="predicted"/>
<evidence type="ECO:0000313" key="2">
    <source>
        <dbReference type="RefSeq" id="XP_073772185.1"/>
    </source>
</evidence>
<accession>A0AC58GR26</accession>